<dbReference type="InterPro" id="IPR048520">
    <property type="entry name" value="LarA_C"/>
</dbReference>
<proteinExistence type="predicted"/>
<evidence type="ECO:0000313" key="3">
    <source>
        <dbReference type="EMBL" id="SCM81700.1"/>
    </source>
</evidence>
<dbReference type="InterPro" id="IPR048068">
    <property type="entry name" value="LarA-like"/>
</dbReference>
<accession>A0A212LW53</accession>
<dbReference type="Pfam" id="PF09861">
    <property type="entry name" value="Lar_N"/>
    <property type="match status" value="1"/>
</dbReference>
<dbReference type="AlphaFoldDB" id="A0A212LW53"/>
<name>A0A212LW53_9FIRM</name>
<evidence type="ECO:0000259" key="1">
    <source>
        <dbReference type="Pfam" id="PF09861"/>
    </source>
</evidence>
<dbReference type="InterPro" id="IPR047926">
    <property type="entry name" value="Ni_dep_LarA"/>
</dbReference>
<feature type="domain" description="LarA-like N-terminal" evidence="1">
    <location>
        <begin position="9"/>
        <end position="202"/>
    </location>
</feature>
<dbReference type="PANTHER" id="PTHR33171:SF17">
    <property type="entry name" value="LARA-LIKE N-TERMINAL DOMAIN-CONTAINING PROTEIN"/>
    <property type="match status" value="1"/>
</dbReference>
<dbReference type="Pfam" id="PF21113">
    <property type="entry name" value="LarA_C"/>
    <property type="match status" value="1"/>
</dbReference>
<dbReference type="EMBL" id="FMJE01000004">
    <property type="protein sequence ID" value="SCM81700.1"/>
    <property type="molecule type" value="Genomic_DNA"/>
</dbReference>
<dbReference type="InterPro" id="IPR018657">
    <property type="entry name" value="LarA-like_N"/>
</dbReference>
<gene>
    <name evidence="3" type="ORF">KL86SPO_40184</name>
</gene>
<dbReference type="RefSeq" id="WP_288184650.1">
    <property type="nucleotide sequence ID" value="NZ_LT608335.1"/>
</dbReference>
<dbReference type="InterPro" id="IPR043166">
    <property type="entry name" value="LarA-like_C"/>
</dbReference>
<dbReference type="NCBIfam" id="NF033504">
    <property type="entry name" value="Ni_dep_LarA"/>
    <property type="match status" value="1"/>
</dbReference>
<dbReference type="GO" id="GO:0050043">
    <property type="term" value="F:lactate racemase activity"/>
    <property type="evidence" value="ECO:0007669"/>
    <property type="project" value="InterPro"/>
</dbReference>
<dbReference type="Gene3D" id="3.90.226.30">
    <property type="match status" value="1"/>
</dbReference>
<organism evidence="3">
    <name type="scientific">uncultured Sporomusa sp</name>
    <dbReference type="NCBI Taxonomy" id="307249"/>
    <lineage>
        <taxon>Bacteria</taxon>
        <taxon>Bacillati</taxon>
        <taxon>Bacillota</taxon>
        <taxon>Negativicutes</taxon>
        <taxon>Selenomonadales</taxon>
        <taxon>Sporomusaceae</taxon>
        <taxon>Sporomusa</taxon>
        <taxon>environmental samples</taxon>
    </lineage>
</organism>
<feature type="domain" description="Lactate racemase C-terminal" evidence="2">
    <location>
        <begin position="283"/>
        <end position="422"/>
    </location>
</feature>
<evidence type="ECO:0000259" key="2">
    <source>
        <dbReference type="Pfam" id="PF21113"/>
    </source>
</evidence>
<dbReference type="Gene3D" id="3.40.50.11440">
    <property type="match status" value="1"/>
</dbReference>
<protein>
    <submittedName>
        <fullName evidence="3">Uncharacterized protein</fullName>
    </submittedName>
</protein>
<sequence length="429" mass="46945">MRNFTVKCGKEELSFSVPKEQVLHEIIGREYPPVADIPQAVREALLRPIDAPPLKELVRPGETVAIAVSDITRAWQRMPLVLPEILATLNQAGVPDSNITIIIAVGGHRQNTEAEFVQLCGKEICERVKVVNHDAWDTENMVYYGTTSRGTEVLINKIAAEADRLILTGGIIYHYMAGFGGGRKSVVPGISSIKTIRQNHLWGLGAEVGSGSNPNAASRKTLGNDLHEDMMEIAGFVQPDFIINMVPTPDGQYAGIFAGNWVSAWQEGCKLVDQLYGVEIEALADITVASAGGYPKDINLYQTGKTMDNAYYAVKKGGVVVLLSECEDIYEPQEFSRWFGYDDTLAMEKALRADFGIPGWVALKEVECSNHATYVMVTRPENAELVAKTGMIPTTTLEEALRIAGEKCGVEKPMYTVMPQGANTLPILK</sequence>
<reference evidence="3" key="1">
    <citation type="submission" date="2016-08" db="EMBL/GenBank/DDBJ databases">
        <authorList>
            <person name="Seilhamer J.J."/>
        </authorList>
    </citation>
    <scope>NUCLEOTIDE SEQUENCE</scope>
    <source>
        <strain evidence="3">86</strain>
    </source>
</reference>
<dbReference type="PANTHER" id="PTHR33171">
    <property type="entry name" value="LAR_N DOMAIN-CONTAINING PROTEIN"/>
    <property type="match status" value="1"/>
</dbReference>